<dbReference type="SMART" id="SM00385">
    <property type="entry name" value="CYCLIN"/>
    <property type="match status" value="2"/>
</dbReference>
<dbReference type="Gramene" id="TraesKAR3B01G0474000.1">
    <property type="protein sequence ID" value="cds.TraesKAR3B01G0474000.1"/>
    <property type="gene ID" value="TraesKAR3B01G0474000"/>
</dbReference>
<dbReference type="PaxDb" id="4565-Traes_3B_2E77D9675.1"/>
<dbReference type="GO" id="GO:0097550">
    <property type="term" value="C:transcription preinitiation complex"/>
    <property type="evidence" value="ECO:0000318"/>
    <property type="project" value="GO_Central"/>
</dbReference>
<dbReference type="Gene3D" id="2.20.25.10">
    <property type="match status" value="1"/>
</dbReference>
<dbReference type="Gramene" id="TraesROB_scaffold_015706_01G000200.1">
    <property type="protein sequence ID" value="TraesROB_scaffold_015706_01G000200.1"/>
    <property type="gene ID" value="TraesROB_scaffold_015706_01G000200"/>
</dbReference>
<dbReference type="Gene3D" id="1.10.472.10">
    <property type="entry name" value="Cyclin-like"/>
    <property type="match status" value="2"/>
</dbReference>
<dbReference type="InterPro" id="IPR013763">
    <property type="entry name" value="Cyclin-like_dom"/>
</dbReference>
<accession>A0A3B6FYI1</accession>
<feature type="domain" description="Cyclin-like" evidence="5">
    <location>
        <begin position="147"/>
        <end position="236"/>
    </location>
</feature>
<dbReference type="Pfam" id="PF08271">
    <property type="entry name" value="Zn_Ribbon_TF"/>
    <property type="match status" value="1"/>
</dbReference>
<keyword evidence="3" id="KW-0804">Transcription</keyword>
<dbReference type="EnsemblPlants" id="TraesCS3B02G466800.1">
    <property type="protein sequence ID" value="TraesCS3B02G466800.1.cds1"/>
    <property type="gene ID" value="TraesCS3B02G466800"/>
</dbReference>
<dbReference type="Gramene" id="TraesCAD_scaffold_019893_01G000200.1">
    <property type="protein sequence ID" value="TraesCAD_scaffold_019893_01G000200.1"/>
    <property type="gene ID" value="TraesCAD_scaffold_019893_01G000200"/>
</dbReference>
<dbReference type="GeneID" id="123066216"/>
<organism evidence="6">
    <name type="scientific">Triticum aestivum</name>
    <name type="common">Wheat</name>
    <dbReference type="NCBI Taxonomy" id="4565"/>
    <lineage>
        <taxon>Eukaryota</taxon>
        <taxon>Viridiplantae</taxon>
        <taxon>Streptophyta</taxon>
        <taxon>Embryophyta</taxon>
        <taxon>Tracheophyta</taxon>
        <taxon>Spermatophyta</taxon>
        <taxon>Magnoliopsida</taxon>
        <taxon>Liliopsida</taxon>
        <taxon>Poales</taxon>
        <taxon>Poaceae</taxon>
        <taxon>BOP clade</taxon>
        <taxon>Pooideae</taxon>
        <taxon>Triticodae</taxon>
        <taxon>Triticeae</taxon>
        <taxon>Triticinae</taxon>
        <taxon>Triticum</taxon>
    </lineage>
</organism>
<feature type="domain" description="Cyclin-like" evidence="5">
    <location>
        <begin position="261"/>
        <end position="342"/>
    </location>
</feature>
<dbReference type="InterPro" id="IPR036915">
    <property type="entry name" value="Cyclin-like_sf"/>
</dbReference>
<dbReference type="GO" id="GO:0070897">
    <property type="term" value="P:transcription preinitiation complex assembly"/>
    <property type="evidence" value="ECO:0007669"/>
    <property type="project" value="InterPro"/>
</dbReference>
<evidence type="ECO:0000256" key="2">
    <source>
        <dbReference type="ARBA" id="ARBA00023015"/>
    </source>
</evidence>
<name>A0A3B6FYI1_WHEAT</name>
<proteinExistence type="inferred from homology"/>
<dbReference type="STRING" id="4565.A0A3B6FYI1"/>
<feature type="compositionally biased region" description="Gly residues" evidence="4">
    <location>
        <begin position="115"/>
        <end position="126"/>
    </location>
</feature>
<dbReference type="InterPro" id="IPR013137">
    <property type="entry name" value="Znf_TFIIB"/>
</dbReference>
<evidence type="ECO:0000313" key="6">
    <source>
        <dbReference type="EnsemblPlants" id="TraesCS3B02G466800.1.cds1"/>
    </source>
</evidence>
<evidence type="ECO:0000259" key="5">
    <source>
        <dbReference type="SMART" id="SM00385"/>
    </source>
</evidence>
<dbReference type="KEGG" id="taes:123066216"/>
<dbReference type="SUPFAM" id="SSF47954">
    <property type="entry name" value="Cyclin-like"/>
    <property type="match status" value="2"/>
</dbReference>
<dbReference type="Gramene" id="TraesNOR3B03G01761250.1">
    <property type="protein sequence ID" value="TraesNOR3B03G01761250.1.CDS1"/>
    <property type="gene ID" value="TraesNOR3B03G01761250"/>
</dbReference>
<evidence type="ECO:0000313" key="7">
    <source>
        <dbReference type="Proteomes" id="UP000019116"/>
    </source>
</evidence>
<dbReference type="GO" id="GO:0016251">
    <property type="term" value="F:RNA polymerase II general transcription initiation factor activity"/>
    <property type="evidence" value="ECO:0000318"/>
    <property type="project" value="GO_Central"/>
</dbReference>
<dbReference type="PRINTS" id="PR00685">
    <property type="entry name" value="TIFACTORIIB"/>
</dbReference>
<dbReference type="SUPFAM" id="SSF57783">
    <property type="entry name" value="Zinc beta-ribbon"/>
    <property type="match status" value="1"/>
</dbReference>
<dbReference type="PANTHER" id="PTHR11618">
    <property type="entry name" value="TRANSCRIPTION INITIATION FACTOR IIB-RELATED"/>
    <property type="match status" value="1"/>
</dbReference>
<evidence type="ECO:0000256" key="4">
    <source>
        <dbReference type="SAM" id="MobiDB-lite"/>
    </source>
</evidence>
<dbReference type="Gramene" id="TraesPARA_EIv1.0_0935060.1">
    <property type="protein sequence ID" value="TraesPARA_EIv1.0_0935060.1.CDS1"/>
    <property type="gene ID" value="TraesPARA_EIv1.0_0935060"/>
</dbReference>
<reference evidence="6" key="1">
    <citation type="submission" date="2018-08" db="EMBL/GenBank/DDBJ databases">
        <authorList>
            <person name="Rossello M."/>
        </authorList>
    </citation>
    <scope>NUCLEOTIDE SEQUENCE [LARGE SCALE GENOMIC DNA]</scope>
    <source>
        <strain evidence="6">cv. Chinese Spring</strain>
    </source>
</reference>
<feature type="region of interest" description="Disordered" evidence="4">
    <location>
        <begin position="88"/>
        <end position="134"/>
    </location>
</feature>
<dbReference type="SMR" id="A0A3B6FYI1"/>
<keyword evidence="2" id="KW-0805">Transcription regulation</keyword>
<dbReference type="Gramene" id="TraesSYM3B03G01760310.1">
    <property type="protein sequence ID" value="TraesSYM3B03G01760310.1.CDS1"/>
    <property type="gene ID" value="TraesSYM3B03G01760310"/>
</dbReference>
<dbReference type="Proteomes" id="UP000019116">
    <property type="component" value="Chromosome 3B"/>
</dbReference>
<dbReference type="Gramene" id="TraesCLE_scaffold_014729_01G000200.1">
    <property type="protein sequence ID" value="TraesCLE_scaffold_014729_01G000200.1"/>
    <property type="gene ID" value="TraesCLE_scaffold_014729_01G000200"/>
</dbReference>
<evidence type="ECO:0000256" key="3">
    <source>
        <dbReference type="ARBA" id="ARBA00023163"/>
    </source>
</evidence>
<dbReference type="PANTHER" id="PTHR11618:SF43">
    <property type="entry name" value="CYCLIN-LIKE DOMAIN-CONTAINING PROTEIN"/>
    <property type="match status" value="1"/>
</dbReference>
<dbReference type="Gramene" id="TraesJUL3B03G01751500.1">
    <property type="protein sequence ID" value="TraesJUL3B03G01751500.1.CDS1"/>
    <property type="gene ID" value="TraesJUL3B03G01751500"/>
</dbReference>
<sequence length="350" mass="36778">MGDVANAMRYCPDCRRAVVVALDCASGDTVCSLCARVLGQRYVDQSSEWRTFLNQVGGVDGRSVGGAADHSPAHAGVTVAYPAAGDAHSKAAGDAGTHAGEGASLAPLPRMRGAAGAGTSRGGGDGAPRMRGAAGPVPDRALAESFHGIDDMAARLELTAAVKSRARDVLRKLENTRAFPRGGKCRNRQALYAACLHMACRTEGTPRTFKELASVTGDSATAGVKDIGRLVKVMKGHLRDEDGGQAGGQMMMIGAVARPGDYLRRFGSLLGMEDKEVSAALEAAQRLEKNLDVRHNPDSIAAAVMYMAIERAGVGRSIRDVSTATGVSEGTIREIYYKDLYQHANMLFGQ</sequence>
<dbReference type="InterPro" id="IPR000812">
    <property type="entry name" value="TFIIB"/>
</dbReference>
<protein>
    <recommendedName>
        <fullName evidence="5">Cyclin-like domain-containing protein</fullName>
    </recommendedName>
</protein>
<evidence type="ECO:0000256" key="1">
    <source>
        <dbReference type="ARBA" id="ARBA00010857"/>
    </source>
</evidence>
<dbReference type="GO" id="GO:0017025">
    <property type="term" value="F:TBP-class protein binding"/>
    <property type="evidence" value="ECO:0000318"/>
    <property type="project" value="GO_Central"/>
</dbReference>
<dbReference type="RefSeq" id="XP_044345285.1">
    <property type="nucleotide sequence ID" value="XM_044489350.1"/>
</dbReference>
<dbReference type="GO" id="GO:0006352">
    <property type="term" value="P:DNA-templated transcription initiation"/>
    <property type="evidence" value="ECO:0000318"/>
    <property type="project" value="GO_Central"/>
</dbReference>
<keyword evidence="7" id="KW-1185">Reference proteome</keyword>
<dbReference type="Pfam" id="PF00382">
    <property type="entry name" value="TFIIB"/>
    <property type="match status" value="2"/>
</dbReference>
<reference evidence="6" key="2">
    <citation type="submission" date="2018-10" db="UniProtKB">
        <authorList>
            <consortium name="EnsemblPlants"/>
        </authorList>
    </citation>
    <scope>IDENTIFICATION</scope>
</reference>
<comment type="similarity">
    <text evidence="1">Belongs to the TFIIB family.</text>
</comment>
<dbReference type="InterPro" id="IPR013150">
    <property type="entry name" value="TFIIB_cyclin"/>
</dbReference>
<dbReference type="Gramene" id="TraesCS3B02G466800.1">
    <property type="protein sequence ID" value="TraesCS3B02G466800.1.cds1"/>
    <property type="gene ID" value="TraesCS3B02G466800"/>
</dbReference>
<dbReference type="Gramene" id="TraesCS3B03G1148500.1">
    <property type="protein sequence ID" value="TraesCS3B03G1148500.1.CDS1"/>
    <property type="gene ID" value="TraesCS3B03G1148500"/>
</dbReference>
<dbReference type="GO" id="GO:0005634">
    <property type="term" value="C:nucleus"/>
    <property type="evidence" value="ECO:0000318"/>
    <property type="project" value="GO_Central"/>
</dbReference>
<dbReference type="Gramene" id="TraesARI3B03G01766840.1">
    <property type="protein sequence ID" value="TraesARI3B03G01766840.1.CDS1"/>
    <property type="gene ID" value="TraesARI3B03G01766840"/>
</dbReference>
<dbReference type="AlphaFoldDB" id="A0A3B6FYI1"/>